<dbReference type="PANTHER" id="PTHR33606">
    <property type="entry name" value="PROTEIN YCII"/>
    <property type="match status" value="1"/>
</dbReference>
<evidence type="ECO:0000259" key="2">
    <source>
        <dbReference type="Pfam" id="PF03795"/>
    </source>
</evidence>
<organism evidence="3 4">
    <name type="scientific">Candidatus Devosia phytovorans</name>
    <dbReference type="NCBI Taxonomy" id="3121372"/>
    <lineage>
        <taxon>Bacteria</taxon>
        <taxon>Pseudomonadati</taxon>
        <taxon>Pseudomonadota</taxon>
        <taxon>Alphaproteobacteria</taxon>
        <taxon>Hyphomicrobiales</taxon>
        <taxon>Devosiaceae</taxon>
        <taxon>Devosia</taxon>
    </lineage>
</organism>
<feature type="domain" description="YCII-related" evidence="2">
    <location>
        <begin position="1"/>
        <end position="87"/>
    </location>
</feature>
<accession>A0AAJ6AZL7</accession>
<dbReference type="AlphaFoldDB" id="A0AAJ6AZL7"/>
<dbReference type="EMBL" id="CP119312">
    <property type="protein sequence ID" value="WEK04282.1"/>
    <property type="molecule type" value="Genomic_DNA"/>
</dbReference>
<comment type="similarity">
    <text evidence="1">Belongs to the YciI family.</text>
</comment>
<sequence>MLYALIAKDKPGMADKRQEVRPVHLQHLESIGEKLRLAGALLNEDGVPEGSIVVVEAETIEQASDFFNADPFVKEGIFASTEIKRWRLAYDHMSPKA</sequence>
<protein>
    <submittedName>
        <fullName evidence="3">YciI family protein</fullName>
    </submittedName>
</protein>
<proteinExistence type="inferred from homology"/>
<dbReference type="Pfam" id="PF03795">
    <property type="entry name" value="YCII"/>
    <property type="match status" value="1"/>
</dbReference>
<reference evidence="3" key="1">
    <citation type="submission" date="2023-03" db="EMBL/GenBank/DDBJ databases">
        <title>Andean soil-derived lignocellulolytic bacterial consortium as a source of novel taxa and putative plastic-active enzymes.</title>
        <authorList>
            <person name="Diaz-Garcia L."/>
            <person name="Chuvochina M."/>
            <person name="Feuerriegel G."/>
            <person name="Bunk B."/>
            <person name="Sproer C."/>
            <person name="Streit W.R."/>
            <person name="Rodriguez L.M."/>
            <person name="Overmann J."/>
            <person name="Jimenez D.J."/>
        </authorList>
    </citation>
    <scope>NUCLEOTIDE SEQUENCE</scope>
    <source>
        <strain evidence="3">MAG 4196</strain>
    </source>
</reference>
<dbReference type="InterPro" id="IPR011008">
    <property type="entry name" value="Dimeric_a/b-barrel"/>
</dbReference>
<evidence type="ECO:0000313" key="3">
    <source>
        <dbReference type="EMBL" id="WEK04282.1"/>
    </source>
</evidence>
<evidence type="ECO:0000313" key="4">
    <source>
        <dbReference type="Proteomes" id="UP001217476"/>
    </source>
</evidence>
<gene>
    <name evidence="3" type="ORF">P0Y65_19215</name>
</gene>
<dbReference type="SUPFAM" id="SSF54909">
    <property type="entry name" value="Dimeric alpha+beta barrel"/>
    <property type="match status" value="1"/>
</dbReference>
<dbReference type="InterPro" id="IPR051807">
    <property type="entry name" value="Sec-metab_biosynth-assoc"/>
</dbReference>
<dbReference type="Gene3D" id="3.30.70.1060">
    <property type="entry name" value="Dimeric alpha+beta barrel"/>
    <property type="match status" value="1"/>
</dbReference>
<dbReference type="PANTHER" id="PTHR33606:SF3">
    <property type="entry name" value="PROTEIN YCII"/>
    <property type="match status" value="1"/>
</dbReference>
<dbReference type="Proteomes" id="UP001217476">
    <property type="component" value="Chromosome"/>
</dbReference>
<evidence type="ECO:0000256" key="1">
    <source>
        <dbReference type="ARBA" id="ARBA00007689"/>
    </source>
</evidence>
<dbReference type="InterPro" id="IPR005545">
    <property type="entry name" value="YCII"/>
</dbReference>
<name>A0AAJ6AZL7_9HYPH</name>